<evidence type="ECO:0000256" key="3">
    <source>
        <dbReference type="ARBA" id="ARBA00021622"/>
    </source>
</evidence>
<dbReference type="GO" id="GO:0009306">
    <property type="term" value="P:protein secretion"/>
    <property type="evidence" value="ECO:0007669"/>
    <property type="project" value="InterPro"/>
</dbReference>
<keyword evidence="10 13" id="KW-0472">Membrane</keyword>
<protein>
    <recommendedName>
        <fullName evidence="3 13">Flagellar biosynthetic protein FlhB</fullName>
    </recommendedName>
</protein>
<accession>A0A1I5CC79</accession>
<organism evidence="14 15">
    <name type="scientific">Cohaesibacter marisflavi</name>
    <dbReference type="NCBI Taxonomy" id="655353"/>
    <lineage>
        <taxon>Bacteria</taxon>
        <taxon>Pseudomonadati</taxon>
        <taxon>Pseudomonadota</taxon>
        <taxon>Alphaproteobacteria</taxon>
        <taxon>Hyphomicrobiales</taxon>
        <taxon>Cohaesibacteraceae</taxon>
    </lineage>
</organism>
<gene>
    <name evidence="13" type="primary">flhB</name>
    <name evidence="14" type="ORF">SAMN04488056_102184</name>
</gene>
<evidence type="ECO:0000256" key="5">
    <source>
        <dbReference type="ARBA" id="ARBA00022475"/>
    </source>
</evidence>
<dbReference type="PRINTS" id="PR00950">
    <property type="entry name" value="TYPE3IMSPROT"/>
</dbReference>
<dbReference type="RefSeq" id="WP_090069382.1">
    <property type="nucleotide sequence ID" value="NZ_FOVR01000002.1"/>
</dbReference>
<proteinExistence type="inferred from homology"/>
<evidence type="ECO:0000256" key="4">
    <source>
        <dbReference type="ARBA" id="ARBA00022448"/>
    </source>
</evidence>
<feature type="transmembrane region" description="Helical" evidence="13">
    <location>
        <begin position="147"/>
        <end position="167"/>
    </location>
</feature>
<evidence type="ECO:0000256" key="2">
    <source>
        <dbReference type="ARBA" id="ARBA00010690"/>
    </source>
</evidence>
<evidence type="ECO:0000256" key="13">
    <source>
        <dbReference type="RuleBase" id="RU364091"/>
    </source>
</evidence>
<feature type="transmembrane region" description="Helical" evidence="13">
    <location>
        <begin position="33"/>
        <end position="50"/>
    </location>
</feature>
<keyword evidence="14" id="KW-0282">Flagellum</keyword>
<dbReference type="STRING" id="655353.SAMN04488056_102184"/>
<dbReference type="InterPro" id="IPR006135">
    <property type="entry name" value="T3SS_substrate_exporter"/>
</dbReference>
<dbReference type="GO" id="GO:0044780">
    <property type="term" value="P:bacterial-type flagellum assembly"/>
    <property type="evidence" value="ECO:0007669"/>
    <property type="project" value="InterPro"/>
</dbReference>
<evidence type="ECO:0000313" key="15">
    <source>
        <dbReference type="Proteomes" id="UP000199236"/>
    </source>
</evidence>
<evidence type="ECO:0000256" key="1">
    <source>
        <dbReference type="ARBA" id="ARBA00004651"/>
    </source>
</evidence>
<keyword evidence="11 13" id="KW-1006">Bacterial flagellum protein export</keyword>
<keyword evidence="4 13" id="KW-0813">Transport</keyword>
<dbReference type="FunFam" id="3.40.1690.10:FF:000001">
    <property type="entry name" value="Flagellar biosynthetic protein FlhB"/>
    <property type="match status" value="1"/>
</dbReference>
<dbReference type="Proteomes" id="UP000199236">
    <property type="component" value="Unassembled WGS sequence"/>
</dbReference>
<dbReference type="Gene3D" id="6.10.250.2080">
    <property type="match status" value="1"/>
</dbReference>
<name>A0A1I5CC79_9HYPH</name>
<evidence type="ECO:0000256" key="11">
    <source>
        <dbReference type="ARBA" id="ARBA00023225"/>
    </source>
</evidence>
<keyword evidence="15" id="KW-1185">Reference proteome</keyword>
<comment type="similarity">
    <text evidence="2 13">Belongs to the type III secretion exporter family.</text>
</comment>
<feature type="transmembrane region" description="Helical" evidence="13">
    <location>
        <begin position="90"/>
        <end position="111"/>
    </location>
</feature>
<keyword evidence="8 13" id="KW-0653">Protein transport</keyword>
<dbReference type="GO" id="GO:0005886">
    <property type="term" value="C:plasma membrane"/>
    <property type="evidence" value="ECO:0007669"/>
    <property type="project" value="UniProtKB-SubCell"/>
</dbReference>
<evidence type="ECO:0000313" key="14">
    <source>
        <dbReference type="EMBL" id="SFN84484.1"/>
    </source>
</evidence>
<dbReference type="InterPro" id="IPR006136">
    <property type="entry name" value="FlhB"/>
</dbReference>
<dbReference type="InterPro" id="IPR029025">
    <property type="entry name" value="T3SS_substrate_exporter_C"/>
</dbReference>
<sequence>MSDESKDSKTEEPTEKKIRDAIEKGNLPLSKEVNAFATFLGILLILAFALETQVASLSTTMSRILDGTGEIRLGNEAQFAQLGSAVGMEVAKFLVVPISILFLLGLAATWFQHPPQMSFERLRPDLSKLSPGKGFSRMFGAQGWVEFLKALAKLTMLAVVLGILISSHRQVLVNTMFTDPTLLPEELLSITIRLVSGICVATISLVLLDVLWVRGKWRRDLRMSPKEVKDEIKQSEGDPMVKGRMRSLARDRARNRMIASVPQANVVIANPTHFSVALRYEHSVDKAPVVVAKGQDLIALKIRQIAEENDIPVIENVPLARALFAESEVDLPIPPQFFRVVAEILYYVYSADSSKYKTASG</sequence>
<evidence type="ECO:0000256" key="7">
    <source>
        <dbReference type="ARBA" id="ARBA00022795"/>
    </source>
</evidence>
<dbReference type="SUPFAM" id="SSF160544">
    <property type="entry name" value="EscU C-terminal domain-like"/>
    <property type="match status" value="1"/>
</dbReference>
<dbReference type="OrthoDB" id="9807950at2"/>
<comment type="function">
    <text evidence="12 13">Required for formation of the rod structure in the basal body of the flagellar apparatus. Together with FliI and FliH, may constitute the export apparatus of flagellin.</text>
</comment>
<keyword evidence="14" id="KW-0969">Cilium</keyword>
<dbReference type="PANTHER" id="PTHR30531">
    <property type="entry name" value="FLAGELLAR BIOSYNTHETIC PROTEIN FLHB"/>
    <property type="match status" value="1"/>
</dbReference>
<dbReference type="NCBIfam" id="TIGR00328">
    <property type="entry name" value="flhB"/>
    <property type="match status" value="1"/>
</dbReference>
<keyword evidence="7 13" id="KW-1005">Bacterial flagellum biogenesis</keyword>
<keyword evidence="5 13" id="KW-1003">Cell membrane</keyword>
<keyword evidence="14" id="KW-0966">Cell projection</keyword>
<evidence type="ECO:0000256" key="6">
    <source>
        <dbReference type="ARBA" id="ARBA00022692"/>
    </source>
</evidence>
<dbReference type="AlphaFoldDB" id="A0A1I5CC79"/>
<comment type="subcellular location">
    <subcellularLocation>
        <location evidence="1">Cell membrane</location>
        <topology evidence="1">Multi-pass membrane protein</topology>
    </subcellularLocation>
</comment>
<reference evidence="14 15" key="1">
    <citation type="submission" date="2016-10" db="EMBL/GenBank/DDBJ databases">
        <authorList>
            <person name="de Groot N.N."/>
        </authorList>
    </citation>
    <scope>NUCLEOTIDE SEQUENCE [LARGE SCALE GENOMIC DNA]</scope>
    <source>
        <strain evidence="14 15">CGMCC 1.9157</strain>
    </source>
</reference>
<evidence type="ECO:0000256" key="10">
    <source>
        <dbReference type="ARBA" id="ARBA00023136"/>
    </source>
</evidence>
<feature type="transmembrane region" description="Helical" evidence="13">
    <location>
        <begin position="187"/>
        <end position="213"/>
    </location>
</feature>
<dbReference type="Pfam" id="PF01312">
    <property type="entry name" value="Bac_export_2"/>
    <property type="match status" value="1"/>
</dbReference>
<keyword evidence="9 13" id="KW-1133">Transmembrane helix</keyword>
<keyword evidence="6 13" id="KW-0812">Transmembrane</keyword>
<evidence type="ECO:0000256" key="8">
    <source>
        <dbReference type="ARBA" id="ARBA00022927"/>
    </source>
</evidence>
<evidence type="ECO:0000256" key="9">
    <source>
        <dbReference type="ARBA" id="ARBA00022989"/>
    </source>
</evidence>
<dbReference type="PANTHER" id="PTHR30531:SF12">
    <property type="entry name" value="FLAGELLAR BIOSYNTHETIC PROTEIN FLHB"/>
    <property type="match status" value="1"/>
</dbReference>
<dbReference type="EMBL" id="FOVR01000002">
    <property type="protein sequence ID" value="SFN84484.1"/>
    <property type="molecule type" value="Genomic_DNA"/>
</dbReference>
<evidence type="ECO:0000256" key="12">
    <source>
        <dbReference type="ARBA" id="ARBA00025078"/>
    </source>
</evidence>
<dbReference type="Gene3D" id="3.40.1690.10">
    <property type="entry name" value="secretion proteins EscU"/>
    <property type="match status" value="1"/>
</dbReference>